<gene>
    <name evidence="1" type="ORF">HX882_19525</name>
</gene>
<dbReference type="Gene3D" id="2.130.10.30">
    <property type="entry name" value="Regulator of chromosome condensation 1/beta-lactamase-inhibitor protein II"/>
    <property type="match status" value="1"/>
</dbReference>
<evidence type="ECO:0000313" key="2">
    <source>
        <dbReference type="Proteomes" id="UP000539985"/>
    </source>
</evidence>
<dbReference type="SUPFAM" id="SSF50985">
    <property type="entry name" value="RCC1/BLIP-II"/>
    <property type="match status" value="1"/>
</dbReference>
<dbReference type="EMBL" id="JACAQB010000008">
    <property type="protein sequence ID" value="NWB98091.1"/>
    <property type="molecule type" value="Genomic_DNA"/>
</dbReference>
<dbReference type="InterPro" id="IPR009091">
    <property type="entry name" value="RCC1/BLIP-II"/>
</dbReference>
<comment type="caution">
    <text evidence="1">The sequence shown here is derived from an EMBL/GenBank/DDBJ whole genome shotgun (WGS) entry which is preliminary data.</text>
</comment>
<proteinExistence type="predicted"/>
<organism evidence="1 2">
    <name type="scientific">Pseudomonas gingeri</name>
    <dbReference type="NCBI Taxonomy" id="117681"/>
    <lineage>
        <taxon>Bacteria</taxon>
        <taxon>Pseudomonadati</taxon>
        <taxon>Pseudomonadota</taxon>
        <taxon>Gammaproteobacteria</taxon>
        <taxon>Pseudomonadales</taxon>
        <taxon>Pseudomonadaceae</taxon>
        <taxon>Pseudomonas</taxon>
    </lineage>
</organism>
<sequence>MSNDRVSTSGKAINEQPTGGILAWWHNGDEMRMLEKVSSGVSIMTTNSLGMMLAIKGGEVLAWDGNGSTTTTPVAQEAKSGVSAIALGYNERPARVSSLALKAGKVLCWQDYPVFSELIVPEAAQSGVTAIAINGRWGMALKQGVVLLWEINTSELLHVPEEAQSGIKAISIEPHTGGQAMALTEHGRVLCWSPGTIRLIDVPDQALSRVSAIANDDAHWVAIRGGGVLAWHHRGGLNVMPVPDAVKSGVSAIAIRNERVVALKNGGVIDWTFGETETRPVPPQALSGVLEVDTSSFSLMVLKQDP</sequence>
<protein>
    <submittedName>
        <fullName evidence="1">Uncharacterized protein</fullName>
    </submittedName>
</protein>
<name>A0A7Y7XEK8_9PSED</name>
<dbReference type="Proteomes" id="UP000539985">
    <property type="component" value="Unassembled WGS sequence"/>
</dbReference>
<accession>A0A7Y7XEK8</accession>
<dbReference type="AlphaFoldDB" id="A0A7Y7XEK8"/>
<reference evidence="1 2" key="1">
    <citation type="submission" date="2020-04" db="EMBL/GenBank/DDBJ databases">
        <title>Molecular characterization of pseudomonads from Agaricus bisporus reveal novel blotch 2 pathogens in Western Europe.</title>
        <authorList>
            <person name="Taparia T."/>
            <person name="Krijger M."/>
            <person name="Haynes E."/>
            <person name="Elpinstone J.G."/>
            <person name="Noble R."/>
            <person name="Van Der Wolf J."/>
        </authorList>
    </citation>
    <scope>NUCLEOTIDE SEQUENCE [LARGE SCALE GENOMIC DNA]</scope>
    <source>
        <strain evidence="1 2">H7001</strain>
    </source>
</reference>
<dbReference type="RefSeq" id="WP_177103720.1">
    <property type="nucleotide sequence ID" value="NZ_JACAQB010000008.1"/>
</dbReference>
<evidence type="ECO:0000313" key="1">
    <source>
        <dbReference type="EMBL" id="NWB98091.1"/>
    </source>
</evidence>